<dbReference type="Proteomes" id="UP001064971">
    <property type="component" value="Chromosome"/>
</dbReference>
<evidence type="ECO:0000256" key="1">
    <source>
        <dbReference type="SAM" id="MobiDB-lite"/>
    </source>
</evidence>
<dbReference type="EMBL" id="AP026560">
    <property type="protein sequence ID" value="BDP42873.1"/>
    <property type="molecule type" value="Genomic_DNA"/>
</dbReference>
<feature type="region of interest" description="Disordered" evidence="1">
    <location>
        <begin position="59"/>
        <end position="83"/>
    </location>
</feature>
<gene>
    <name evidence="2" type="ORF">DAETH_28420</name>
</gene>
<keyword evidence="3" id="KW-1185">Reference proteome</keyword>
<evidence type="ECO:0000313" key="2">
    <source>
        <dbReference type="EMBL" id="BDP42873.1"/>
    </source>
</evidence>
<organism evidence="2 3">
    <name type="scientific">Deinococcus aetherius</name>
    <dbReference type="NCBI Taxonomy" id="200252"/>
    <lineage>
        <taxon>Bacteria</taxon>
        <taxon>Thermotogati</taxon>
        <taxon>Deinococcota</taxon>
        <taxon>Deinococci</taxon>
        <taxon>Deinococcales</taxon>
        <taxon>Deinococcaceae</taxon>
        <taxon>Deinococcus</taxon>
    </lineage>
</organism>
<proteinExistence type="predicted"/>
<name>A0ABN6RJD9_9DEIO</name>
<dbReference type="RefSeq" id="WP_264775550.1">
    <property type="nucleotide sequence ID" value="NZ_AP026560.1"/>
</dbReference>
<evidence type="ECO:0000313" key="3">
    <source>
        <dbReference type="Proteomes" id="UP001064971"/>
    </source>
</evidence>
<protein>
    <submittedName>
        <fullName evidence="2">Uncharacterized protein</fullName>
    </submittedName>
</protein>
<sequence>MPAAAPDALFDLAVNRAHAALRGLRPGDPAHALAEWHARTRFARRVPLEAVRVALSQKPDAPGEWHWAGGPQGGWVAGKAPFP</sequence>
<reference evidence="2" key="1">
    <citation type="submission" date="2022-07" db="EMBL/GenBank/DDBJ databases">
        <title>Complete Genome Sequence of the Radioresistant Bacterium Deinococcus aetherius ST0316, Isolated from the Air Dust collected in Lower Stratosphere above Japan.</title>
        <authorList>
            <person name="Satoh K."/>
            <person name="Hagiwara K."/>
            <person name="Katsumata K."/>
            <person name="Kubo A."/>
            <person name="Yokobori S."/>
            <person name="Yamagishi A."/>
            <person name="Oono Y."/>
            <person name="Narumi I."/>
        </authorList>
    </citation>
    <scope>NUCLEOTIDE SEQUENCE</scope>
    <source>
        <strain evidence="2">ST0316</strain>
    </source>
</reference>
<accession>A0ABN6RJD9</accession>